<dbReference type="AlphaFoldDB" id="A0A4Y3PH06"/>
<evidence type="ECO:0000313" key="2">
    <source>
        <dbReference type="Proteomes" id="UP000316882"/>
    </source>
</evidence>
<sequence length="72" mass="8222">MLVLLGQLEKFREAFGHVKKPPQSGEAVVDYKNVSSPLISRVSSRDRRRSNAASRTDSYPLELAPFRYSRKK</sequence>
<evidence type="ECO:0000313" key="1">
    <source>
        <dbReference type="EMBL" id="GEB32577.1"/>
    </source>
</evidence>
<dbReference type="Proteomes" id="UP000316882">
    <property type="component" value="Unassembled WGS sequence"/>
</dbReference>
<dbReference type="EMBL" id="BJMH01000008">
    <property type="protein sequence ID" value="GEB32577.1"/>
    <property type="molecule type" value="Genomic_DNA"/>
</dbReference>
<comment type="caution">
    <text evidence="1">The sequence shown here is derived from an EMBL/GenBank/DDBJ whole genome shotgun (WGS) entry which is preliminary data.</text>
</comment>
<gene>
    <name evidence="1" type="ORF">BPA01_21570</name>
</gene>
<name>A0A4Y3PH06_BREPA</name>
<reference evidence="1 2" key="1">
    <citation type="submission" date="2019-06" db="EMBL/GenBank/DDBJ databases">
        <title>Whole genome shotgun sequence of Brevibacillus parabrevis NBRC 12334.</title>
        <authorList>
            <person name="Hosoyama A."/>
            <person name="Uohara A."/>
            <person name="Ohji S."/>
            <person name="Ichikawa N."/>
        </authorList>
    </citation>
    <scope>NUCLEOTIDE SEQUENCE [LARGE SCALE GENOMIC DNA]</scope>
    <source>
        <strain evidence="1 2">NBRC 12334</strain>
    </source>
</reference>
<proteinExistence type="predicted"/>
<organism evidence="1 2">
    <name type="scientific">Brevibacillus parabrevis</name>
    <dbReference type="NCBI Taxonomy" id="54914"/>
    <lineage>
        <taxon>Bacteria</taxon>
        <taxon>Bacillati</taxon>
        <taxon>Bacillota</taxon>
        <taxon>Bacilli</taxon>
        <taxon>Bacillales</taxon>
        <taxon>Paenibacillaceae</taxon>
        <taxon>Brevibacillus</taxon>
    </lineage>
</organism>
<protein>
    <submittedName>
        <fullName evidence="1">Uncharacterized protein</fullName>
    </submittedName>
</protein>
<keyword evidence="2" id="KW-1185">Reference proteome</keyword>
<accession>A0A4Y3PH06</accession>